<keyword evidence="3" id="KW-1185">Reference proteome</keyword>
<dbReference type="EMBL" id="CAJGYO010000148">
    <property type="protein sequence ID" value="CAD6341184.1"/>
    <property type="molecule type" value="Genomic_DNA"/>
</dbReference>
<reference evidence="2" key="1">
    <citation type="submission" date="2020-10" db="EMBL/GenBank/DDBJ databases">
        <authorList>
            <person name="Han B."/>
            <person name="Lu T."/>
            <person name="Zhao Q."/>
            <person name="Huang X."/>
            <person name="Zhao Y."/>
        </authorList>
    </citation>
    <scope>NUCLEOTIDE SEQUENCE</scope>
</reference>
<evidence type="ECO:0000313" key="2">
    <source>
        <dbReference type="EMBL" id="CAD6341184.1"/>
    </source>
</evidence>
<feature type="region of interest" description="Disordered" evidence="1">
    <location>
        <begin position="62"/>
        <end position="107"/>
    </location>
</feature>
<accession>A0A811SIU0</accession>
<evidence type="ECO:0000256" key="1">
    <source>
        <dbReference type="SAM" id="MobiDB-lite"/>
    </source>
</evidence>
<protein>
    <submittedName>
        <fullName evidence="2">Uncharacterized protein</fullName>
    </submittedName>
</protein>
<dbReference type="Proteomes" id="UP000604825">
    <property type="component" value="Unassembled WGS sequence"/>
</dbReference>
<dbReference type="AlphaFoldDB" id="A0A811SIU0"/>
<sequence>MESFGGSGGSRPQSPSVPLFFIPERRLSLVLGILAASPSSVRRPLRYRGCAIGLSRRRRLWGSGRRAVEEPETIEMAPGAGRHDDGEFDHSQNDELRMCGMAGDDEDDDVREDAAVLFGHSAADPLPVDDSDP</sequence>
<comment type="caution">
    <text evidence="2">The sequence shown here is derived from an EMBL/GenBank/DDBJ whole genome shotgun (WGS) entry which is preliminary data.</text>
</comment>
<proteinExistence type="predicted"/>
<name>A0A811SIU0_9POAL</name>
<gene>
    <name evidence="2" type="ORF">NCGR_LOCUS65282</name>
</gene>
<organism evidence="2 3">
    <name type="scientific">Miscanthus lutarioriparius</name>
    <dbReference type="NCBI Taxonomy" id="422564"/>
    <lineage>
        <taxon>Eukaryota</taxon>
        <taxon>Viridiplantae</taxon>
        <taxon>Streptophyta</taxon>
        <taxon>Embryophyta</taxon>
        <taxon>Tracheophyta</taxon>
        <taxon>Spermatophyta</taxon>
        <taxon>Magnoliopsida</taxon>
        <taxon>Liliopsida</taxon>
        <taxon>Poales</taxon>
        <taxon>Poaceae</taxon>
        <taxon>PACMAD clade</taxon>
        <taxon>Panicoideae</taxon>
        <taxon>Andropogonodae</taxon>
        <taxon>Andropogoneae</taxon>
        <taxon>Saccharinae</taxon>
        <taxon>Miscanthus</taxon>
    </lineage>
</organism>
<feature type="compositionally biased region" description="Basic and acidic residues" evidence="1">
    <location>
        <begin position="81"/>
        <end position="97"/>
    </location>
</feature>
<evidence type="ECO:0000313" key="3">
    <source>
        <dbReference type="Proteomes" id="UP000604825"/>
    </source>
</evidence>